<dbReference type="EMBL" id="JH001236">
    <property type="protein sequence ID" value="EGW09953.1"/>
    <property type="molecule type" value="Genomic_DNA"/>
</dbReference>
<sequence length="72" mass="7963">MALDSWPCSRRWLCTHVHLGSTDFELTVALGRVEKWLGGLELKRVRGLEGCCSSQGPGFGSQHPHQAAHNHL</sequence>
<proteinExistence type="predicted"/>
<name>G3I499_CRIGR</name>
<evidence type="ECO:0000313" key="1">
    <source>
        <dbReference type="EMBL" id="EGW09953.1"/>
    </source>
</evidence>
<organism evidence="1 2">
    <name type="scientific">Cricetulus griseus</name>
    <name type="common">Chinese hamster</name>
    <name type="synonym">Cricetulus barabensis griseus</name>
    <dbReference type="NCBI Taxonomy" id="10029"/>
    <lineage>
        <taxon>Eukaryota</taxon>
        <taxon>Metazoa</taxon>
        <taxon>Chordata</taxon>
        <taxon>Craniata</taxon>
        <taxon>Vertebrata</taxon>
        <taxon>Euteleostomi</taxon>
        <taxon>Mammalia</taxon>
        <taxon>Eutheria</taxon>
        <taxon>Euarchontoglires</taxon>
        <taxon>Glires</taxon>
        <taxon>Rodentia</taxon>
        <taxon>Myomorpha</taxon>
        <taxon>Muroidea</taxon>
        <taxon>Cricetidae</taxon>
        <taxon>Cricetinae</taxon>
        <taxon>Cricetulus</taxon>
    </lineage>
</organism>
<accession>G3I499</accession>
<evidence type="ECO:0000313" key="2">
    <source>
        <dbReference type="Proteomes" id="UP000001075"/>
    </source>
</evidence>
<gene>
    <name evidence="1" type="ORF">I79_018275</name>
</gene>
<protein>
    <submittedName>
        <fullName evidence="1">Uncharacterized protein</fullName>
    </submittedName>
</protein>
<dbReference type="Proteomes" id="UP000001075">
    <property type="component" value="Unassembled WGS sequence"/>
</dbReference>
<dbReference type="AlphaFoldDB" id="G3I499"/>
<dbReference type="InParanoid" id="G3I499"/>
<reference evidence="2" key="1">
    <citation type="journal article" date="2011" name="Nat. Biotechnol.">
        <title>The genomic sequence of the Chinese hamster ovary (CHO)-K1 cell line.</title>
        <authorList>
            <person name="Xu X."/>
            <person name="Nagarajan H."/>
            <person name="Lewis N.E."/>
            <person name="Pan S."/>
            <person name="Cai Z."/>
            <person name="Liu X."/>
            <person name="Chen W."/>
            <person name="Xie M."/>
            <person name="Wang W."/>
            <person name="Hammond S."/>
            <person name="Andersen M.R."/>
            <person name="Neff N."/>
            <person name="Passarelli B."/>
            <person name="Koh W."/>
            <person name="Fan H.C."/>
            <person name="Wang J."/>
            <person name="Gui Y."/>
            <person name="Lee K.H."/>
            <person name="Betenbaugh M.J."/>
            <person name="Quake S.R."/>
            <person name="Famili I."/>
            <person name="Palsson B.O."/>
            <person name="Wang J."/>
        </authorList>
    </citation>
    <scope>NUCLEOTIDE SEQUENCE [LARGE SCALE GENOMIC DNA]</scope>
    <source>
        <strain evidence="2">CHO K1 cell line</strain>
    </source>
</reference>